<dbReference type="Pfam" id="PF00149">
    <property type="entry name" value="Metallophos"/>
    <property type="match status" value="1"/>
</dbReference>
<keyword evidence="3" id="KW-1185">Reference proteome</keyword>
<proteinExistence type="predicted"/>
<protein>
    <recommendedName>
        <fullName evidence="1">Calcineurin-like phosphoesterase domain-containing protein</fullName>
    </recommendedName>
</protein>
<dbReference type="EMBL" id="RSEJ01000017">
    <property type="protein sequence ID" value="NBI54042.1"/>
    <property type="molecule type" value="Genomic_DNA"/>
</dbReference>
<dbReference type="RefSeq" id="WP_160653386.1">
    <property type="nucleotide sequence ID" value="NZ_RSEJ01000017.1"/>
</dbReference>
<dbReference type="InterPro" id="IPR004843">
    <property type="entry name" value="Calcineurin-like_PHP"/>
</dbReference>
<dbReference type="PANTHER" id="PTHR42850:SF10">
    <property type="entry name" value="SERINE_THREONINE-PROTEIN PHOSPHATASE 1"/>
    <property type="match status" value="1"/>
</dbReference>
<organism evidence="2 3">
    <name type="scientific">Photobacterium alginatilyticum</name>
    <dbReference type="NCBI Taxonomy" id="1775171"/>
    <lineage>
        <taxon>Bacteria</taxon>
        <taxon>Pseudomonadati</taxon>
        <taxon>Pseudomonadota</taxon>
        <taxon>Gammaproteobacteria</taxon>
        <taxon>Vibrionales</taxon>
        <taxon>Vibrionaceae</taxon>
        <taxon>Photobacterium</taxon>
    </lineage>
</organism>
<dbReference type="InterPro" id="IPR029052">
    <property type="entry name" value="Metallo-depent_PP-like"/>
</dbReference>
<evidence type="ECO:0000313" key="2">
    <source>
        <dbReference type="EMBL" id="NBI54042.1"/>
    </source>
</evidence>
<dbReference type="InterPro" id="IPR050126">
    <property type="entry name" value="Ap4A_hydrolase"/>
</dbReference>
<name>A0ABW9YJR7_9GAMM</name>
<dbReference type="Proteomes" id="UP000738517">
    <property type="component" value="Unassembled WGS sequence"/>
</dbReference>
<dbReference type="SUPFAM" id="SSF56300">
    <property type="entry name" value="Metallo-dependent phosphatases"/>
    <property type="match status" value="1"/>
</dbReference>
<feature type="domain" description="Calcineurin-like phosphoesterase" evidence="1">
    <location>
        <begin position="23"/>
        <end position="140"/>
    </location>
</feature>
<gene>
    <name evidence="2" type="ORF">EIZ48_15950</name>
</gene>
<evidence type="ECO:0000259" key="1">
    <source>
        <dbReference type="Pfam" id="PF00149"/>
    </source>
</evidence>
<sequence>MRPFIPRHFHQAITRNTAGTDFIVSDIHGQYRQLYRELTRCQFRPDRDRLFSTGDLISRGPQSPHCLELLLQPWFCPVLGNHEQLFLLGFSNQTFWDKLIDNGSSWLKAFLHQPQMLLRWQTLISLRMPLALTLSFAHQQIGISHATAPRDWHEVVKGQLSTEEVWRMLWNRSDIDTVGKTSIRNINLTLHGHNPSCKPVYRQNQCWLMSDDGNQSLVVKPIKYYTEHQNQSEFT</sequence>
<dbReference type="Gene3D" id="3.60.21.10">
    <property type="match status" value="1"/>
</dbReference>
<accession>A0ABW9YJR7</accession>
<reference evidence="2 3" key="1">
    <citation type="journal article" date="2017" name="Int. J. Syst. Evol. Microbiol.">
        <title>Photobacterium alginatilyticum sp. nov., a marine bacterium isolated from bottom seawater.</title>
        <authorList>
            <person name="Wang X."/>
            <person name="Wang Y."/>
            <person name="Yang X."/>
            <person name="Sun H."/>
            <person name="Li B."/>
            <person name="Zhang X.H."/>
        </authorList>
    </citation>
    <scope>NUCLEOTIDE SEQUENCE [LARGE SCALE GENOMIC DNA]</scope>
    <source>
        <strain evidence="2 3">P03D4</strain>
    </source>
</reference>
<dbReference type="PANTHER" id="PTHR42850">
    <property type="entry name" value="METALLOPHOSPHOESTERASE"/>
    <property type="match status" value="1"/>
</dbReference>
<comment type="caution">
    <text evidence="2">The sequence shown here is derived from an EMBL/GenBank/DDBJ whole genome shotgun (WGS) entry which is preliminary data.</text>
</comment>
<evidence type="ECO:0000313" key="3">
    <source>
        <dbReference type="Proteomes" id="UP000738517"/>
    </source>
</evidence>